<keyword evidence="2 5" id="KW-0812">Transmembrane</keyword>
<evidence type="ECO:0000313" key="6">
    <source>
        <dbReference type="EMBL" id="PWW24122.1"/>
    </source>
</evidence>
<evidence type="ECO:0000256" key="2">
    <source>
        <dbReference type="ARBA" id="ARBA00022692"/>
    </source>
</evidence>
<feature type="transmembrane region" description="Helical" evidence="5">
    <location>
        <begin position="124"/>
        <end position="143"/>
    </location>
</feature>
<sequence>MIPLLTAVSGIAWTVVYVEAIRIGLTQRTYALPVAALALNVAWESIYSVWGLRNEPGLQAWVTVVWALADLVIVWTFLRYGRAEFPSWVTRAVFGWGAAGLFATAFVVQWAFVTEFGFPQAARYTAFLQNLLMSGLFVAVFVARGGPRGQSLTIAVAKWIGTAAPTVVFGVHERSPFVLTLGVLCFVVDVAYIGLLARARVHPEAFDGTGGRAGVPRAG</sequence>
<feature type="transmembrane region" description="Helical" evidence="5">
    <location>
        <begin position="92"/>
        <end position="112"/>
    </location>
</feature>
<evidence type="ECO:0000256" key="3">
    <source>
        <dbReference type="ARBA" id="ARBA00022989"/>
    </source>
</evidence>
<protein>
    <submittedName>
        <fullName evidence="6">Uncharacterized protein</fullName>
    </submittedName>
</protein>
<evidence type="ECO:0000256" key="1">
    <source>
        <dbReference type="ARBA" id="ARBA00004141"/>
    </source>
</evidence>
<evidence type="ECO:0000256" key="4">
    <source>
        <dbReference type="ARBA" id="ARBA00023136"/>
    </source>
</evidence>
<keyword evidence="3 5" id="KW-1133">Transmembrane helix</keyword>
<feature type="transmembrane region" description="Helical" evidence="5">
    <location>
        <begin position="152"/>
        <end position="171"/>
    </location>
</feature>
<dbReference type="PANTHER" id="PTHR42038:SF2">
    <property type="entry name" value="TERPENE CYCLASE AUSL"/>
    <property type="match status" value="1"/>
</dbReference>
<dbReference type="OrthoDB" id="7825963at2"/>
<dbReference type="EMBL" id="QGTX01000001">
    <property type="protein sequence ID" value="PWW24122.1"/>
    <property type="molecule type" value="Genomic_DNA"/>
</dbReference>
<feature type="transmembrane region" description="Helical" evidence="5">
    <location>
        <begin position="58"/>
        <end position="80"/>
    </location>
</feature>
<dbReference type="GO" id="GO:0016829">
    <property type="term" value="F:lyase activity"/>
    <property type="evidence" value="ECO:0007669"/>
    <property type="project" value="InterPro"/>
</dbReference>
<proteinExistence type="predicted"/>
<dbReference type="Pfam" id="PF25129">
    <property type="entry name" value="Pyr4-TMTC"/>
    <property type="match status" value="1"/>
</dbReference>
<dbReference type="GO" id="GO:0016020">
    <property type="term" value="C:membrane"/>
    <property type="evidence" value="ECO:0007669"/>
    <property type="project" value="UniProtKB-SubCell"/>
</dbReference>
<keyword evidence="4 5" id="KW-0472">Membrane</keyword>
<evidence type="ECO:0000313" key="7">
    <source>
        <dbReference type="Proteomes" id="UP000246661"/>
    </source>
</evidence>
<gene>
    <name evidence="6" type="ORF">JD79_03300</name>
</gene>
<dbReference type="Proteomes" id="UP000246661">
    <property type="component" value="Unassembled WGS sequence"/>
</dbReference>
<organism evidence="6 7">
    <name type="scientific">Geodermatophilus normandii</name>
    <dbReference type="NCBI Taxonomy" id="1137989"/>
    <lineage>
        <taxon>Bacteria</taxon>
        <taxon>Bacillati</taxon>
        <taxon>Actinomycetota</taxon>
        <taxon>Actinomycetes</taxon>
        <taxon>Geodermatophilales</taxon>
        <taxon>Geodermatophilaceae</taxon>
        <taxon>Geodermatophilus</taxon>
    </lineage>
</organism>
<dbReference type="PANTHER" id="PTHR42038">
    <property type="match status" value="1"/>
</dbReference>
<comment type="subcellular location">
    <subcellularLocation>
        <location evidence="1">Membrane</location>
        <topology evidence="1">Multi-pass membrane protein</topology>
    </subcellularLocation>
</comment>
<evidence type="ECO:0000256" key="5">
    <source>
        <dbReference type="SAM" id="Phobius"/>
    </source>
</evidence>
<dbReference type="AlphaFoldDB" id="A0A317QL70"/>
<keyword evidence="7" id="KW-1185">Reference proteome</keyword>
<dbReference type="InterPro" id="IPR039020">
    <property type="entry name" value="PaxB-like"/>
</dbReference>
<reference evidence="7" key="1">
    <citation type="submission" date="2018-05" db="EMBL/GenBank/DDBJ databases">
        <authorList>
            <person name="Klenk H.-P."/>
            <person name="Huntemann M."/>
            <person name="Clum A."/>
            <person name="Pillay M."/>
            <person name="Palaniappan K."/>
            <person name="Varghese N."/>
            <person name="Mikhailova N."/>
            <person name="Stamatis D."/>
            <person name="Reddy T."/>
            <person name="Daum C."/>
            <person name="Shapiro N."/>
            <person name="Ivanova N."/>
            <person name="Kyrpides N."/>
            <person name="Woyke T."/>
        </authorList>
    </citation>
    <scope>NUCLEOTIDE SEQUENCE [LARGE SCALE GENOMIC DNA]</scope>
    <source>
        <strain evidence="7">DSM 45417</strain>
    </source>
</reference>
<feature type="transmembrane region" description="Helical" evidence="5">
    <location>
        <begin position="177"/>
        <end position="197"/>
    </location>
</feature>
<comment type="caution">
    <text evidence="6">The sequence shown here is derived from an EMBL/GenBank/DDBJ whole genome shotgun (WGS) entry which is preliminary data.</text>
</comment>
<accession>A0A317QL70</accession>
<name>A0A317QL70_9ACTN</name>